<feature type="compositionally biased region" description="Low complexity" evidence="1">
    <location>
        <begin position="261"/>
        <end position="271"/>
    </location>
</feature>
<organism evidence="3 4">
    <name type="scientific">Blomia tropicalis</name>
    <name type="common">Mite</name>
    <dbReference type="NCBI Taxonomy" id="40697"/>
    <lineage>
        <taxon>Eukaryota</taxon>
        <taxon>Metazoa</taxon>
        <taxon>Ecdysozoa</taxon>
        <taxon>Arthropoda</taxon>
        <taxon>Chelicerata</taxon>
        <taxon>Arachnida</taxon>
        <taxon>Acari</taxon>
        <taxon>Acariformes</taxon>
        <taxon>Sarcoptiformes</taxon>
        <taxon>Astigmata</taxon>
        <taxon>Glycyphagoidea</taxon>
        <taxon>Echimyopodidae</taxon>
        <taxon>Blomia</taxon>
    </lineage>
</organism>
<dbReference type="OMA" id="NWDEDEW"/>
<dbReference type="AlphaFoldDB" id="A0A9Q0RH77"/>
<keyword evidence="2" id="KW-0732">Signal</keyword>
<evidence type="ECO:0000256" key="1">
    <source>
        <dbReference type="SAM" id="MobiDB-lite"/>
    </source>
</evidence>
<feature type="signal peptide" evidence="2">
    <location>
        <begin position="1"/>
        <end position="23"/>
    </location>
</feature>
<evidence type="ECO:0000313" key="3">
    <source>
        <dbReference type="EMBL" id="KAJ6215393.1"/>
    </source>
</evidence>
<feature type="compositionally biased region" description="Polar residues" evidence="1">
    <location>
        <begin position="198"/>
        <end position="213"/>
    </location>
</feature>
<feature type="region of interest" description="Disordered" evidence="1">
    <location>
        <begin position="246"/>
        <end position="271"/>
    </location>
</feature>
<gene>
    <name evidence="3" type="ORF">RDWZM_009893</name>
</gene>
<dbReference type="Proteomes" id="UP001142055">
    <property type="component" value="Chromosome 4"/>
</dbReference>
<feature type="region of interest" description="Disordered" evidence="1">
    <location>
        <begin position="197"/>
        <end position="228"/>
    </location>
</feature>
<evidence type="ECO:0000256" key="2">
    <source>
        <dbReference type="SAM" id="SignalP"/>
    </source>
</evidence>
<name>A0A9Q0RH77_BLOTA</name>
<sequence>MKSWLFLCMSIFRRLLCCFRSRAQSLNDSDESFTDDEMIFDGNFVVVQQQQQQKQQETPNPLVNSTATTLTWASSSSDMFNEPSQQFDSSNMNNYSNYSLVNQQQQQQQFSPNNIGSRIDIGPNRTTYFTNQQQQQPSNVEENEPDFFQDMIPKFCKPKTLHVATNDELNVENISEKFRIDERRAIDLDQSRFRPFGSYTSNDGYQNNQSNPIPSLGNMDPTVGESNWDEDEWQNLDQSLAALRRETREQRRAQSKHYRDNNINNNNCVDN</sequence>
<feature type="chain" id="PRO_5040408192" evidence="2">
    <location>
        <begin position="24"/>
        <end position="271"/>
    </location>
</feature>
<evidence type="ECO:0000313" key="4">
    <source>
        <dbReference type="Proteomes" id="UP001142055"/>
    </source>
</evidence>
<keyword evidence="4" id="KW-1185">Reference proteome</keyword>
<feature type="compositionally biased region" description="Basic and acidic residues" evidence="1">
    <location>
        <begin position="246"/>
        <end position="260"/>
    </location>
</feature>
<protein>
    <submittedName>
        <fullName evidence="3">Uncharacterized protein</fullName>
    </submittedName>
</protein>
<reference evidence="3" key="1">
    <citation type="submission" date="2022-12" db="EMBL/GenBank/DDBJ databases">
        <title>Genome assemblies of Blomia tropicalis.</title>
        <authorList>
            <person name="Cui Y."/>
        </authorList>
    </citation>
    <scope>NUCLEOTIDE SEQUENCE</scope>
    <source>
        <tissue evidence="3">Adult mites</tissue>
    </source>
</reference>
<proteinExistence type="predicted"/>
<accession>A0A9Q0RH77</accession>
<comment type="caution">
    <text evidence="3">The sequence shown here is derived from an EMBL/GenBank/DDBJ whole genome shotgun (WGS) entry which is preliminary data.</text>
</comment>
<dbReference type="EMBL" id="JAPWDV010000004">
    <property type="protein sequence ID" value="KAJ6215393.1"/>
    <property type="molecule type" value="Genomic_DNA"/>
</dbReference>